<feature type="transmembrane region" description="Helical" evidence="8">
    <location>
        <begin position="27"/>
        <end position="48"/>
    </location>
</feature>
<keyword evidence="7 8" id="KW-0472">Membrane</keyword>
<dbReference type="GO" id="GO:0010041">
    <property type="term" value="P:response to iron(III) ion"/>
    <property type="evidence" value="ECO:0007669"/>
    <property type="project" value="TreeGrafter"/>
</dbReference>
<evidence type="ECO:0000256" key="8">
    <source>
        <dbReference type="SAM" id="Phobius"/>
    </source>
</evidence>
<feature type="transmembrane region" description="Helical" evidence="8">
    <location>
        <begin position="269"/>
        <end position="287"/>
    </location>
</feature>
<proteinExistence type="predicted"/>
<evidence type="ECO:0000256" key="6">
    <source>
        <dbReference type="ARBA" id="ARBA00022989"/>
    </source>
</evidence>
<dbReference type="Proteomes" id="UP000198877">
    <property type="component" value="Unassembled WGS sequence"/>
</dbReference>
<dbReference type="GO" id="GO:0016763">
    <property type="term" value="F:pentosyltransferase activity"/>
    <property type="evidence" value="ECO:0007669"/>
    <property type="project" value="TreeGrafter"/>
</dbReference>
<feature type="transmembrane region" description="Helical" evidence="8">
    <location>
        <begin position="68"/>
        <end position="87"/>
    </location>
</feature>
<evidence type="ECO:0000256" key="3">
    <source>
        <dbReference type="ARBA" id="ARBA00022676"/>
    </source>
</evidence>
<dbReference type="PANTHER" id="PTHR33908:SF3">
    <property type="entry name" value="UNDECAPRENYL PHOSPHATE-ALPHA-4-AMINO-4-DEOXY-L-ARABINOSE ARABINOSYL TRANSFERASE"/>
    <property type="match status" value="1"/>
</dbReference>
<keyword evidence="4 10" id="KW-0808">Transferase</keyword>
<feature type="transmembrane region" description="Helical" evidence="8">
    <location>
        <begin position="381"/>
        <end position="401"/>
    </location>
</feature>
<evidence type="ECO:0000256" key="1">
    <source>
        <dbReference type="ARBA" id="ARBA00004651"/>
    </source>
</evidence>
<organism evidence="10 11">
    <name type="scientific">Microbacterium azadirachtae</name>
    <dbReference type="NCBI Taxonomy" id="582680"/>
    <lineage>
        <taxon>Bacteria</taxon>
        <taxon>Bacillati</taxon>
        <taxon>Actinomycetota</taxon>
        <taxon>Actinomycetes</taxon>
        <taxon>Micrococcales</taxon>
        <taxon>Microbacteriaceae</taxon>
        <taxon>Microbacterium</taxon>
    </lineage>
</organism>
<dbReference type="PANTHER" id="PTHR33908">
    <property type="entry name" value="MANNOSYLTRANSFERASE YKCB-RELATED"/>
    <property type="match status" value="1"/>
</dbReference>
<evidence type="ECO:0000256" key="4">
    <source>
        <dbReference type="ARBA" id="ARBA00022679"/>
    </source>
</evidence>
<feature type="domain" description="Glycosyltransferase RgtA/B/C/D-like" evidence="9">
    <location>
        <begin position="90"/>
        <end position="236"/>
    </location>
</feature>
<sequence>MTSSAVGTASERSLTSRSRATADTRRLGLWAAVLGLFAVATSAAGSWIPSLWGDEAASLMSATRPLPSLWHMLSYVDAVHGLYYFGLHAWIDVFGPSAFSIRFPSALAIGVCTAAVVWLCGRLGGIRFALVAGVFTALEPRLIFAGEEARSYAIGAAFAAVLIVLLVEISRRPGTAAGWWAGYAAVLTVATWTFLYFALMVFAALVIVLLSPPLRRRWRAWALSTGIALVLCAPIAWFGFLQRRQIAFLAVRESVTAEVVLKNMWFQEWWFTALAWALILIAVIAFVRELVRIRREGGRLWRTPGVRLEVVALSWMVVPMGLLLAVTPFMAVYTARYGTFSAPAVAIVMALGVRALARSGARPTPADAPDGRERSASRRGAWLAGIAIAAVVVAAVPVAALQRGPYAKNQSDWNDISAFIRANAHPGDGIVFDDGARPSQRTRLAKATDPASFRNVTDLLLKTPYQKSYTWYDQTYGIPRAAGMGRFEGVDRVWVVELSFQGVEDDWGLGDLRDLGYRETRRVDGAGSVILLYER</sequence>
<feature type="transmembrane region" description="Helical" evidence="8">
    <location>
        <begin position="220"/>
        <end position="240"/>
    </location>
</feature>
<feature type="transmembrane region" description="Helical" evidence="8">
    <location>
        <begin position="337"/>
        <end position="357"/>
    </location>
</feature>
<comment type="subcellular location">
    <subcellularLocation>
        <location evidence="1">Cell membrane</location>
        <topology evidence="1">Multi-pass membrane protein</topology>
    </subcellularLocation>
</comment>
<dbReference type="EMBL" id="FOYR01000001">
    <property type="protein sequence ID" value="SFR43761.1"/>
    <property type="molecule type" value="Genomic_DNA"/>
</dbReference>
<feature type="transmembrane region" description="Helical" evidence="8">
    <location>
        <begin position="125"/>
        <end position="144"/>
    </location>
</feature>
<evidence type="ECO:0000313" key="11">
    <source>
        <dbReference type="Proteomes" id="UP000198877"/>
    </source>
</evidence>
<evidence type="ECO:0000256" key="2">
    <source>
        <dbReference type="ARBA" id="ARBA00022475"/>
    </source>
</evidence>
<dbReference type="AlphaFoldDB" id="A0A1I6GNR2"/>
<evidence type="ECO:0000259" key="9">
    <source>
        <dbReference type="Pfam" id="PF13231"/>
    </source>
</evidence>
<gene>
    <name evidence="10" type="ORF">SAMN04488591_1405</name>
</gene>
<name>A0A1I6GNR2_9MICO</name>
<dbReference type="InterPro" id="IPR050297">
    <property type="entry name" value="LipidA_mod_glycosyltrf_83"/>
</dbReference>
<reference evidence="11" key="1">
    <citation type="submission" date="2016-10" db="EMBL/GenBank/DDBJ databases">
        <authorList>
            <person name="Varghese N."/>
            <person name="Submissions S."/>
        </authorList>
    </citation>
    <scope>NUCLEOTIDE SEQUENCE [LARGE SCALE GENOMIC DNA]</scope>
    <source>
        <strain evidence="11">CL127</strain>
    </source>
</reference>
<dbReference type="InterPro" id="IPR038731">
    <property type="entry name" value="RgtA/B/C-like"/>
</dbReference>
<feature type="transmembrane region" description="Helical" evidence="8">
    <location>
        <begin position="181"/>
        <end position="208"/>
    </location>
</feature>
<protein>
    <submittedName>
        <fullName evidence="10">Mannosyltransferase</fullName>
    </submittedName>
</protein>
<keyword evidence="3 10" id="KW-0328">Glycosyltransferase</keyword>
<evidence type="ECO:0000313" key="10">
    <source>
        <dbReference type="EMBL" id="SFR43761.1"/>
    </source>
</evidence>
<dbReference type="RefSeq" id="WP_175526174.1">
    <property type="nucleotide sequence ID" value="NZ_FOYR01000001.1"/>
</dbReference>
<evidence type="ECO:0000256" key="7">
    <source>
        <dbReference type="ARBA" id="ARBA00023136"/>
    </source>
</evidence>
<keyword evidence="2" id="KW-1003">Cell membrane</keyword>
<keyword evidence="6 8" id="KW-1133">Transmembrane helix</keyword>
<feature type="transmembrane region" description="Helical" evidence="8">
    <location>
        <begin position="151"/>
        <end position="169"/>
    </location>
</feature>
<keyword evidence="5 8" id="KW-0812">Transmembrane</keyword>
<dbReference type="Pfam" id="PF13231">
    <property type="entry name" value="PMT_2"/>
    <property type="match status" value="1"/>
</dbReference>
<feature type="transmembrane region" description="Helical" evidence="8">
    <location>
        <begin position="99"/>
        <end position="119"/>
    </location>
</feature>
<accession>A0A1I6GNR2</accession>
<evidence type="ECO:0000256" key="5">
    <source>
        <dbReference type="ARBA" id="ARBA00022692"/>
    </source>
</evidence>
<dbReference type="GO" id="GO:0009103">
    <property type="term" value="P:lipopolysaccharide biosynthetic process"/>
    <property type="evidence" value="ECO:0007669"/>
    <property type="project" value="UniProtKB-ARBA"/>
</dbReference>
<feature type="transmembrane region" description="Helical" evidence="8">
    <location>
        <begin position="308"/>
        <end position="331"/>
    </location>
</feature>
<dbReference type="GO" id="GO:0005886">
    <property type="term" value="C:plasma membrane"/>
    <property type="evidence" value="ECO:0007669"/>
    <property type="project" value="UniProtKB-SubCell"/>
</dbReference>